<dbReference type="InterPro" id="IPR036938">
    <property type="entry name" value="PAP2/HPO_sf"/>
</dbReference>
<comment type="pathway">
    <text evidence="2 11">Carbohydrate biosynthesis; gluconeogenesis.</text>
</comment>
<evidence type="ECO:0000256" key="2">
    <source>
        <dbReference type="ARBA" id="ARBA00004742"/>
    </source>
</evidence>
<evidence type="ECO:0000256" key="10">
    <source>
        <dbReference type="ARBA" id="ARBA00023136"/>
    </source>
</evidence>
<name>A0ABM1BGX7_LIMPO</name>
<keyword evidence="14" id="KW-1185">Reference proteome</keyword>
<dbReference type="PANTHER" id="PTHR12591">
    <property type="entry name" value="GLUCOSE-6-PHOSPHATASE"/>
    <property type="match status" value="1"/>
</dbReference>
<dbReference type="GeneID" id="106466080"/>
<sequence>MDFVYKSSISAIEMLQTRFQQQQNVFFTISNLGDPRYAFLIYAPLVFSLNWKIGKQLMWVIVTAEWSNQLLKWILHGERPYWWVRETEVYNKTGSNTPVLQQYFMTCETGPGSPSGHAMVSAAVWYVLLNTLLEKSGVVSSTNKNVVTSVCWTIYTFLLCVVSLSRVYIAAHFPHQCLLGIMLGCFLAFTMTKLSMEDLKLRYYVMVTTSLFVSALSTFCALWVLGLNPLWSVDRAMKWCVKQEYVHLDTTPFFSMMRYCGFLLGLGIGLNSPFNKEAAKIHFTPVMKIWMMVLSIALSTMSGWIPLPNSNAMFFYFSTFLINMFLPILFVALVPYGIIKGKSIFYCLSEQLKKEE</sequence>
<proteinExistence type="inferred from homology"/>
<evidence type="ECO:0000256" key="5">
    <source>
        <dbReference type="ARBA" id="ARBA00022432"/>
    </source>
</evidence>
<dbReference type="Pfam" id="PF01569">
    <property type="entry name" value="PAP2"/>
    <property type="match status" value="1"/>
</dbReference>
<keyword evidence="5 11" id="KW-0312">Gluconeogenesis</keyword>
<comment type="similarity">
    <text evidence="3 11">Belongs to the glucose-6-phosphatase family.</text>
</comment>
<feature type="transmembrane region" description="Helical" evidence="12">
    <location>
        <begin position="256"/>
        <end position="274"/>
    </location>
</feature>
<evidence type="ECO:0000256" key="8">
    <source>
        <dbReference type="ARBA" id="ARBA00022824"/>
    </source>
</evidence>
<evidence type="ECO:0000256" key="6">
    <source>
        <dbReference type="ARBA" id="ARBA00022692"/>
    </source>
</evidence>
<keyword evidence="7 11" id="KW-0378">Hydrolase</keyword>
<keyword evidence="9 12" id="KW-1133">Transmembrane helix</keyword>
<evidence type="ECO:0000256" key="12">
    <source>
        <dbReference type="SAM" id="Phobius"/>
    </source>
</evidence>
<evidence type="ECO:0000256" key="9">
    <source>
        <dbReference type="ARBA" id="ARBA00022989"/>
    </source>
</evidence>
<dbReference type="RefSeq" id="XP_013781778.1">
    <property type="nucleotide sequence ID" value="XM_013926324.2"/>
</dbReference>
<evidence type="ECO:0000256" key="4">
    <source>
        <dbReference type="ARBA" id="ARBA00012634"/>
    </source>
</evidence>
<keyword evidence="6 12" id="KW-0812">Transmembrane</keyword>
<feature type="domain" description="Phosphatidic acid phosphatase type 2/haloperoxidase" evidence="13">
    <location>
        <begin position="53"/>
        <end position="192"/>
    </location>
</feature>
<feature type="transmembrane region" description="Helical" evidence="12">
    <location>
        <begin position="173"/>
        <end position="191"/>
    </location>
</feature>
<feature type="transmembrane region" description="Helical" evidence="12">
    <location>
        <begin position="203"/>
        <end position="225"/>
    </location>
</feature>
<protein>
    <recommendedName>
        <fullName evidence="4 11">Glucose-6-phosphatase</fullName>
        <ecNumber evidence="4 11">3.1.3.9</ecNumber>
    </recommendedName>
</protein>
<reference evidence="15" key="1">
    <citation type="submission" date="2025-08" db="UniProtKB">
        <authorList>
            <consortium name="RefSeq"/>
        </authorList>
    </citation>
    <scope>IDENTIFICATION</scope>
    <source>
        <tissue evidence="15">Muscle</tissue>
    </source>
</reference>
<evidence type="ECO:0000256" key="11">
    <source>
        <dbReference type="PIRNR" id="PIRNR000905"/>
    </source>
</evidence>
<gene>
    <name evidence="15" type="primary">LOC106466080</name>
</gene>
<evidence type="ECO:0000256" key="1">
    <source>
        <dbReference type="ARBA" id="ARBA00004477"/>
    </source>
</evidence>
<feature type="transmembrane region" description="Helical" evidence="12">
    <location>
        <begin position="313"/>
        <end position="339"/>
    </location>
</feature>
<dbReference type="EC" id="3.1.3.9" evidence="4 11"/>
<dbReference type="PIRSF" id="PIRSF000905">
    <property type="entry name" value="Glucose-6-phosphatase"/>
    <property type="match status" value="1"/>
</dbReference>
<evidence type="ECO:0000259" key="13">
    <source>
        <dbReference type="SMART" id="SM00014"/>
    </source>
</evidence>
<dbReference type="PANTHER" id="PTHR12591:SF0">
    <property type="entry name" value="FI19814P1"/>
    <property type="match status" value="1"/>
</dbReference>
<dbReference type="SUPFAM" id="SSF48317">
    <property type="entry name" value="Acid phosphatase/Vanadium-dependent haloperoxidase"/>
    <property type="match status" value="1"/>
</dbReference>
<feature type="transmembrane region" description="Helical" evidence="12">
    <location>
        <begin position="145"/>
        <end position="167"/>
    </location>
</feature>
<dbReference type="InterPro" id="IPR000326">
    <property type="entry name" value="PAP2/HPO"/>
</dbReference>
<evidence type="ECO:0000256" key="3">
    <source>
        <dbReference type="ARBA" id="ARBA00009266"/>
    </source>
</evidence>
<dbReference type="Proteomes" id="UP000694941">
    <property type="component" value="Unplaced"/>
</dbReference>
<keyword evidence="10 11" id="KW-0472">Membrane</keyword>
<evidence type="ECO:0000256" key="7">
    <source>
        <dbReference type="ARBA" id="ARBA00022801"/>
    </source>
</evidence>
<feature type="transmembrane region" description="Helical" evidence="12">
    <location>
        <begin position="286"/>
        <end position="307"/>
    </location>
</feature>
<accession>A0ABM1BGX7</accession>
<dbReference type="InterPro" id="IPR016275">
    <property type="entry name" value="Glucose-6-phosphatase"/>
</dbReference>
<keyword evidence="8 11" id="KW-0256">Endoplasmic reticulum</keyword>
<evidence type="ECO:0000313" key="14">
    <source>
        <dbReference type="Proteomes" id="UP000694941"/>
    </source>
</evidence>
<dbReference type="SMART" id="SM00014">
    <property type="entry name" value="acidPPc"/>
    <property type="match status" value="1"/>
</dbReference>
<dbReference type="Gene3D" id="1.20.144.10">
    <property type="entry name" value="Phosphatidic acid phosphatase type 2/haloperoxidase"/>
    <property type="match status" value="1"/>
</dbReference>
<organism evidence="14 15">
    <name type="scientific">Limulus polyphemus</name>
    <name type="common">Atlantic horseshoe crab</name>
    <dbReference type="NCBI Taxonomy" id="6850"/>
    <lineage>
        <taxon>Eukaryota</taxon>
        <taxon>Metazoa</taxon>
        <taxon>Ecdysozoa</taxon>
        <taxon>Arthropoda</taxon>
        <taxon>Chelicerata</taxon>
        <taxon>Merostomata</taxon>
        <taxon>Xiphosura</taxon>
        <taxon>Limulidae</taxon>
        <taxon>Limulus</taxon>
    </lineage>
</organism>
<evidence type="ECO:0000313" key="15">
    <source>
        <dbReference type="RefSeq" id="XP_013781778.1"/>
    </source>
</evidence>
<comment type="subcellular location">
    <subcellularLocation>
        <location evidence="1">Endoplasmic reticulum membrane</location>
        <topology evidence="1">Multi-pass membrane protein</topology>
    </subcellularLocation>
</comment>